<evidence type="ECO:0008006" key="4">
    <source>
        <dbReference type="Google" id="ProtNLM"/>
    </source>
</evidence>
<organism evidence="2 3">
    <name type="scientific">Mesoflavibacter zeaxanthinifaciens subsp. sabulilitoris</name>
    <dbReference type="NCBI Taxonomy" id="1520893"/>
    <lineage>
        <taxon>Bacteria</taxon>
        <taxon>Pseudomonadati</taxon>
        <taxon>Bacteroidota</taxon>
        <taxon>Flavobacteriia</taxon>
        <taxon>Flavobacteriales</taxon>
        <taxon>Flavobacteriaceae</taxon>
        <taxon>Mesoflavibacter</taxon>
    </lineage>
</organism>
<dbReference type="Proteomes" id="UP000238430">
    <property type="component" value="Unassembled WGS sequence"/>
</dbReference>
<proteinExistence type="predicted"/>
<dbReference type="EMBL" id="PXOT01000027">
    <property type="protein sequence ID" value="PSG87210.1"/>
    <property type="molecule type" value="Genomic_DNA"/>
</dbReference>
<keyword evidence="1" id="KW-0732">Signal</keyword>
<evidence type="ECO:0000313" key="2">
    <source>
        <dbReference type="EMBL" id="PSG87210.1"/>
    </source>
</evidence>
<feature type="signal peptide" evidence="1">
    <location>
        <begin position="1"/>
        <end position="20"/>
    </location>
</feature>
<evidence type="ECO:0000256" key="1">
    <source>
        <dbReference type="SAM" id="SignalP"/>
    </source>
</evidence>
<dbReference type="AlphaFoldDB" id="A0A2T1N6V6"/>
<protein>
    <recommendedName>
        <fullName evidence="4">SPOR domain-containing protein</fullName>
    </recommendedName>
</protein>
<evidence type="ECO:0000313" key="3">
    <source>
        <dbReference type="Proteomes" id="UP000238430"/>
    </source>
</evidence>
<keyword evidence="3" id="KW-1185">Reference proteome</keyword>
<name>A0A2T1N6V6_9FLAO</name>
<feature type="chain" id="PRO_5015591659" description="SPOR domain-containing protein" evidence="1">
    <location>
        <begin position="21"/>
        <end position="572"/>
    </location>
</feature>
<dbReference type="OrthoDB" id="607469at2"/>
<dbReference type="RefSeq" id="WP_106680791.1">
    <property type="nucleotide sequence ID" value="NZ_JACHWV010000002.1"/>
</dbReference>
<reference evidence="2 3" key="1">
    <citation type="submission" date="2018-03" db="EMBL/GenBank/DDBJ databases">
        <title>Mesoflavibacter sp. HG37 and Mesoflavibacter sp. HG96 sp.nov., two marine bacteria isolated from seawater of Western Pacific Ocean.</title>
        <authorList>
            <person name="Cheng H."/>
            <person name="Wu Y.-H."/>
            <person name="Guo L.-L."/>
            <person name="Xu X.-W."/>
        </authorList>
    </citation>
    <scope>NUCLEOTIDE SEQUENCE [LARGE SCALE GENOMIC DNA]</scope>
    <source>
        <strain evidence="2 3">KCTC 42117</strain>
    </source>
</reference>
<comment type="caution">
    <text evidence="2">The sequence shown here is derived from an EMBL/GenBank/DDBJ whole genome shotgun (WGS) entry which is preliminary data.</text>
</comment>
<accession>A0A2T1N6V6</accession>
<sequence>MRKLLTHLIIFFTFFYQLNAQVATSFKTEKSFYVYGDAMVIGNNSLSKEKTTPFNESSIANDDIPMTFVDVDNDDSTFNSSSSYIQLPENQNNIVYAALYWTATYSYIKGERRSQNGQHFFSGKRQKNRSLIRNIKLKLPNQSYQTITGTVIFDGYKKSGFHLNSPYACYADVTSLLQNAEEKNGEITVANIHATEGFVAGGSSAGWMLYIVYEAPTEQPKYITTFNGFAHVGTEPVVINLKDFKSPEQGEINTNLTLATLEGDADITEDECIIANPNLKTAIRLSTINRQEKNFFNSSIDSNIKRFPDSKNTLGFDIARLEVPKNKEIVIDNNTDNVELLFNTKEDRFYLFFTAFETEISKSFFNEIEVNLPEKAMVIKSTTREEEQPKVVEEKIEIKAETKIKSTVVNNEVKAENVVLKKPEVIQEQEDKNSLSPKVATSGYQQQQIKQSNVIISSSTYVEALKIKEKPLETQQFKLVLEKNAAEIEGAKKGYYVITKFFSSPQNAFNWQKDLKEKGYNSDFLIDEKNKLYYVYIFHTENFYDAYMQHKSYLEQNLFKDNWVFKVNMTDF</sequence>
<gene>
    <name evidence="2" type="ORF">C7H61_13980</name>
</gene>